<gene>
    <name evidence="2" type="ORF">BDN70DRAFT_130805</name>
</gene>
<dbReference type="Proteomes" id="UP000807469">
    <property type="component" value="Unassembled WGS sequence"/>
</dbReference>
<evidence type="ECO:0000313" key="3">
    <source>
        <dbReference type="Proteomes" id="UP000807469"/>
    </source>
</evidence>
<dbReference type="InterPro" id="IPR036047">
    <property type="entry name" value="F-box-like_dom_sf"/>
</dbReference>
<dbReference type="Pfam" id="PF00646">
    <property type="entry name" value="F-box"/>
    <property type="match status" value="1"/>
</dbReference>
<comment type="caution">
    <text evidence="2">The sequence shown here is derived from an EMBL/GenBank/DDBJ whole genome shotgun (WGS) entry which is preliminary data.</text>
</comment>
<dbReference type="CDD" id="cd09917">
    <property type="entry name" value="F-box_SF"/>
    <property type="match status" value="1"/>
</dbReference>
<name>A0A9P5YZ18_9AGAR</name>
<protein>
    <recommendedName>
        <fullName evidence="1">F-box domain-containing protein</fullName>
    </recommendedName>
</protein>
<reference evidence="2" key="1">
    <citation type="submission" date="2020-11" db="EMBL/GenBank/DDBJ databases">
        <authorList>
            <consortium name="DOE Joint Genome Institute"/>
            <person name="Ahrendt S."/>
            <person name="Riley R."/>
            <person name="Andreopoulos W."/>
            <person name="Labutti K."/>
            <person name="Pangilinan J."/>
            <person name="Ruiz-Duenas F.J."/>
            <person name="Barrasa J.M."/>
            <person name="Sanchez-Garcia M."/>
            <person name="Camarero S."/>
            <person name="Miyauchi S."/>
            <person name="Serrano A."/>
            <person name="Linde D."/>
            <person name="Babiker R."/>
            <person name="Drula E."/>
            <person name="Ayuso-Fernandez I."/>
            <person name="Pacheco R."/>
            <person name="Padilla G."/>
            <person name="Ferreira P."/>
            <person name="Barriuso J."/>
            <person name="Kellner H."/>
            <person name="Castanera R."/>
            <person name="Alfaro M."/>
            <person name="Ramirez L."/>
            <person name="Pisabarro A.G."/>
            <person name="Kuo A."/>
            <person name="Tritt A."/>
            <person name="Lipzen A."/>
            <person name="He G."/>
            <person name="Yan M."/>
            <person name="Ng V."/>
            <person name="Cullen D."/>
            <person name="Martin F."/>
            <person name="Rosso M.-N."/>
            <person name="Henrissat B."/>
            <person name="Hibbett D."/>
            <person name="Martinez A.T."/>
            <person name="Grigoriev I.V."/>
        </authorList>
    </citation>
    <scope>NUCLEOTIDE SEQUENCE</scope>
    <source>
        <strain evidence="2">CIRM-BRFM 674</strain>
    </source>
</reference>
<dbReference type="EMBL" id="MU155271">
    <property type="protein sequence ID" value="KAF9477134.1"/>
    <property type="molecule type" value="Genomic_DNA"/>
</dbReference>
<sequence>MSVTANTVTTLETASEFVEVDSGDAVNVLDDVGNVVSEEERDHGVGSDHRNHSNRRKLVVAVTSRLKHTSTETTTERSVAKTLSLMPLDILFEVFSLLTLNDLLHVSLASKKIYETLSVNWAKVIWNRALESQELPKCPSDLTGFRWACLLLENECENCGSEQCRYVDFFLRRRVCLQCKMSNLLVKSEVEECFPDYDELILRLVTCTPIFKSDYYDKDKPKQYYWKPDIERTIDAYGHKKRLAELGDGTVLHEFLEQKLIRALDIHSDAARFETLVRNDNIRRNLLFDWYRKYCEGSVPPPLWERYPHISELITKDPFKAFMNPTYDFLPPSGNEVVSLLSQIPAVVSDLWNELEAELIWKLAKHENADHALPLAPLDLATSVFRCYGSCRASMDSYVIGFDECMSHNCGTYVLRESAQVHVYDSMKDSPRRYVIHPGGIAVASSLVICAGLDPETTLASDMDEKDLRFACTSCPTNTYFGYSWRTAVSHWLKEHEEHIATGALGHTWRLLSPAETDVLKQNEAKDSKWGEPEWQCSHCNFAVRGGNTSGGTGMPRGNVIKHVWRDHGITFPTIPDDLFFFERMVTPFRNLDKLVYIEV</sequence>
<organism evidence="2 3">
    <name type="scientific">Pholiota conissans</name>
    <dbReference type="NCBI Taxonomy" id="109636"/>
    <lineage>
        <taxon>Eukaryota</taxon>
        <taxon>Fungi</taxon>
        <taxon>Dikarya</taxon>
        <taxon>Basidiomycota</taxon>
        <taxon>Agaricomycotina</taxon>
        <taxon>Agaricomycetes</taxon>
        <taxon>Agaricomycetidae</taxon>
        <taxon>Agaricales</taxon>
        <taxon>Agaricineae</taxon>
        <taxon>Strophariaceae</taxon>
        <taxon>Pholiota</taxon>
    </lineage>
</organism>
<evidence type="ECO:0000313" key="2">
    <source>
        <dbReference type="EMBL" id="KAF9477134.1"/>
    </source>
</evidence>
<dbReference type="SUPFAM" id="SSF81383">
    <property type="entry name" value="F-box domain"/>
    <property type="match status" value="1"/>
</dbReference>
<dbReference type="PROSITE" id="PS50181">
    <property type="entry name" value="FBOX"/>
    <property type="match status" value="1"/>
</dbReference>
<dbReference type="OrthoDB" id="2322499at2759"/>
<dbReference type="InterPro" id="IPR001810">
    <property type="entry name" value="F-box_dom"/>
</dbReference>
<keyword evidence="3" id="KW-1185">Reference proteome</keyword>
<dbReference type="AlphaFoldDB" id="A0A9P5YZ18"/>
<accession>A0A9P5YZ18</accession>
<proteinExistence type="predicted"/>
<evidence type="ECO:0000259" key="1">
    <source>
        <dbReference type="PROSITE" id="PS50181"/>
    </source>
</evidence>
<feature type="domain" description="F-box" evidence="1">
    <location>
        <begin position="80"/>
        <end position="129"/>
    </location>
</feature>